<name>A0A484IAQ7_9ARCH</name>
<gene>
    <name evidence="1" type="ORF">NFRAN_2021</name>
</gene>
<organism evidence="1 2">
    <name type="scientific">Candidatus Nitrosocosmicus franklandianus</name>
    <dbReference type="NCBI Taxonomy" id="1798806"/>
    <lineage>
        <taxon>Archaea</taxon>
        <taxon>Nitrososphaerota</taxon>
        <taxon>Nitrososphaeria</taxon>
        <taxon>Nitrososphaerales</taxon>
        <taxon>Nitrososphaeraceae</taxon>
        <taxon>Candidatus Nitrosocosmicus</taxon>
    </lineage>
</organism>
<dbReference type="EMBL" id="LR216287">
    <property type="protein sequence ID" value="VFJ14343.1"/>
    <property type="molecule type" value="Genomic_DNA"/>
</dbReference>
<keyword evidence="2" id="KW-1185">Reference proteome</keyword>
<evidence type="ECO:0000313" key="2">
    <source>
        <dbReference type="Proteomes" id="UP000294299"/>
    </source>
</evidence>
<dbReference type="Proteomes" id="UP000294299">
    <property type="component" value="Chromosome NFRAN"/>
</dbReference>
<sequence length="68" mass="7606">MLIKLLTIIHHIVQIKITLELECFVHVLLERVQTSCNFHLSSAILKTLSGNKKGNYQFSRMPVGSGGV</sequence>
<reference evidence="1 2" key="1">
    <citation type="submission" date="2019-02" db="EMBL/GenBank/DDBJ databases">
        <authorList>
            <person name="Lehtovirta-Morley E L."/>
        </authorList>
    </citation>
    <scope>NUCLEOTIDE SEQUENCE [LARGE SCALE GENOMIC DNA]</scope>
    <source>
        <strain evidence="1">NFRAN1</strain>
    </source>
</reference>
<protein>
    <submittedName>
        <fullName evidence="1">Uncharacterized protein</fullName>
    </submittedName>
</protein>
<dbReference type="KEGG" id="nfn:NFRAN_2021"/>
<proteinExistence type="predicted"/>
<dbReference type="AlphaFoldDB" id="A0A484IAQ7"/>
<evidence type="ECO:0000313" key="1">
    <source>
        <dbReference type="EMBL" id="VFJ14343.1"/>
    </source>
</evidence>
<accession>A0A484IAQ7</accession>